<dbReference type="InterPro" id="IPR029058">
    <property type="entry name" value="AB_hydrolase_fold"/>
</dbReference>
<evidence type="ECO:0000313" key="3">
    <source>
        <dbReference type="EMBL" id="MDQ0254613.1"/>
    </source>
</evidence>
<evidence type="ECO:0000313" key="4">
    <source>
        <dbReference type="Proteomes" id="UP001230005"/>
    </source>
</evidence>
<organism evidence="3 4">
    <name type="scientific">Evansella vedderi</name>
    <dbReference type="NCBI Taxonomy" id="38282"/>
    <lineage>
        <taxon>Bacteria</taxon>
        <taxon>Bacillati</taxon>
        <taxon>Bacillota</taxon>
        <taxon>Bacilli</taxon>
        <taxon>Bacillales</taxon>
        <taxon>Bacillaceae</taxon>
        <taxon>Evansella</taxon>
    </lineage>
</organism>
<dbReference type="Proteomes" id="UP001230005">
    <property type="component" value="Unassembled WGS sequence"/>
</dbReference>
<proteinExistence type="predicted"/>
<comment type="caution">
    <text evidence="3">The sequence shown here is derived from an EMBL/GenBank/DDBJ whole genome shotgun (WGS) entry which is preliminary data.</text>
</comment>
<dbReference type="InterPro" id="IPR050266">
    <property type="entry name" value="AB_hydrolase_sf"/>
</dbReference>
<dbReference type="InterPro" id="IPR022742">
    <property type="entry name" value="Hydrolase_4"/>
</dbReference>
<dbReference type="PIRSF" id="PIRSF017388">
    <property type="entry name" value="Esterase_lipase"/>
    <property type="match status" value="1"/>
</dbReference>
<dbReference type="PANTHER" id="PTHR43798:SF31">
    <property type="entry name" value="AB HYDROLASE SUPERFAMILY PROTEIN YCLE"/>
    <property type="match status" value="1"/>
</dbReference>
<dbReference type="Gene3D" id="3.40.50.1820">
    <property type="entry name" value="alpha/beta hydrolase"/>
    <property type="match status" value="1"/>
</dbReference>
<dbReference type="Pfam" id="PF12146">
    <property type="entry name" value="Hydrolase_4"/>
    <property type="match status" value="1"/>
</dbReference>
<dbReference type="InterPro" id="IPR012354">
    <property type="entry name" value="Esterase_lipase"/>
</dbReference>
<evidence type="ECO:0000256" key="1">
    <source>
        <dbReference type="ARBA" id="ARBA00022801"/>
    </source>
</evidence>
<reference evidence="3 4" key="1">
    <citation type="submission" date="2023-07" db="EMBL/GenBank/DDBJ databases">
        <title>Genomic Encyclopedia of Type Strains, Phase IV (KMG-IV): sequencing the most valuable type-strain genomes for metagenomic binning, comparative biology and taxonomic classification.</title>
        <authorList>
            <person name="Goeker M."/>
        </authorList>
    </citation>
    <scope>NUCLEOTIDE SEQUENCE [LARGE SCALE GENOMIC DNA]</scope>
    <source>
        <strain evidence="3 4">DSM 9768</strain>
    </source>
</reference>
<name>A0ABT9ZTN4_9BACI</name>
<feature type="domain" description="Serine aminopeptidase S33" evidence="2">
    <location>
        <begin position="5"/>
        <end position="212"/>
    </location>
</feature>
<sequence>MIGCLCLHGFTGTPDELKDITSYLEKNHWLVYCPTLPGHGSKEGLKGVTYKHWIYAAEVAVEELLKRCEKVYVIGFSMGGMIASYIAANYPVERLVLISASAYYFNPKHIVQEITGWSLEGLRGEKLIDDKIYQFYRKKVKETPLHATKEFTLMVRKLRGHLKNITVPTLIIQGEHDGLVPPRKSAEFIYHQIQSEEKRLYFFPNAKHYIWFGEQKEALLERINEFLCVDNKEQCGD</sequence>
<keyword evidence="4" id="KW-1185">Reference proteome</keyword>
<keyword evidence="1" id="KW-0378">Hydrolase</keyword>
<gene>
    <name evidence="3" type="ORF">J2S74_001992</name>
</gene>
<dbReference type="PANTHER" id="PTHR43798">
    <property type="entry name" value="MONOACYLGLYCEROL LIPASE"/>
    <property type="match status" value="1"/>
</dbReference>
<dbReference type="RefSeq" id="WP_307324776.1">
    <property type="nucleotide sequence ID" value="NZ_JAUSUG010000006.1"/>
</dbReference>
<dbReference type="SUPFAM" id="SSF53474">
    <property type="entry name" value="alpha/beta-Hydrolases"/>
    <property type="match status" value="1"/>
</dbReference>
<protein>
    <submittedName>
        <fullName evidence="3">Esterase/lipase</fullName>
    </submittedName>
</protein>
<evidence type="ECO:0000259" key="2">
    <source>
        <dbReference type="Pfam" id="PF12146"/>
    </source>
</evidence>
<dbReference type="EMBL" id="JAUSUG010000006">
    <property type="protein sequence ID" value="MDQ0254613.1"/>
    <property type="molecule type" value="Genomic_DNA"/>
</dbReference>
<accession>A0ABT9ZTN4</accession>